<reference evidence="2" key="1">
    <citation type="submission" date="2022-09" db="EMBL/GenBank/DDBJ databases">
        <title>Comparative genomics and taxonomic characterization of three novel marine species of genus Reichenbachiella exhibiting antioxidant and polysaccharide degradation activities.</title>
        <authorList>
            <person name="Muhammad N."/>
            <person name="Lee Y.-J."/>
            <person name="Ko J."/>
            <person name="Kim S.-G."/>
        </authorList>
    </citation>
    <scope>NUCLEOTIDE SEQUENCE</scope>
    <source>
        <strain evidence="2">BKB1-1</strain>
    </source>
</reference>
<sequence length="560" mass="61364">MKDIFKNKAFFGIVIGVIVAVYSACQFEEELPKITEYPDITVSDYSPKSGKPNELVVITGTNFGDYPQAVTVSFGGVASQVIDTVYNEEIRVRVPYGAVTGEVTVKVWTNEAGFDEDFVVLAGAKITSIDPAAGSAGEIITITGENFGTEMSDVEVRFASTSDAGYSVAELISVADTEIQAVIPVGVTGAITLVVQPETITGPQFVYPFVGIDETFDNGDGGWEPQQGGTSSVADGMLSVEFVGGKQSDLKFNQSILIDGGSFPYVAMKMTRLGDFDLSLETDLGVFGGDVNQYGGILSGDVYYWDLRSAPFIDDSDVETTIPVDEKTLVSDFRFNITARSSETGYSVDFIRSFETLDNLKAYIAENTPVGKYYFEFDEEVLTATTDADKIRCEFTDHKMAYHQTGSKMVLTFAEARMDFFRMYKNGKPATSGKLEGDPQYVPNWVYSKEYPIYAMKVDLPDGVVPFTKWTKLVPEPSFPGFAANNFAGTALDGGVFYWDGRDFIENNASFDVASGLTYWDSFGFGASNVTASLIGTDWSCDWFMTFKSLEELQAYMENH</sequence>
<dbReference type="InterPro" id="IPR014756">
    <property type="entry name" value="Ig_E-set"/>
</dbReference>
<keyword evidence="3" id="KW-1185">Reference proteome</keyword>
<protein>
    <submittedName>
        <fullName evidence="2">DUF4979 domain-containing protein</fullName>
    </submittedName>
</protein>
<feature type="domain" description="IPT/TIG" evidence="1">
    <location>
        <begin position="31"/>
        <end position="121"/>
    </location>
</feature>
<gene>
    <name evidence="2" type="ORF">N6H18_01380</name>
</gene>
<evidence type="ECO:0000259" key="1">
    <source>
        <dbReference type="SMART" id="SM00429"/>
    </source>
</evidence>
<organism evidence="2 3">
    <name type="scientific">Reichenbachiella agarivorans</name>
    <dbReference type="NCBI Taxonomy" id="2979464"/>
    <lineage>
        <taxon>Bacteria</taxon>
        <taxon>Pseudomonadati</taxon>
        <taxon>Bacteroidota</taxon>
        <taxon>Cytophagia</taxon>
        <taxon>Cytophagales</taxon>
        <taxon>Reichenbachiellaceae</taxon>
        <taxon>Reichenbachiella</taxon>
    </lineage>
</organism>
<dbReference type="InterPro" id="IPR002909">
    <property type="entry name" value="IPT_dom"/>
</dbReference>
<dbReference type="SUPFAM" id="SSF81296">
    <property type="entry name" value="E set domains"/>
    <property type="match status" value="2"/>
</dbReference>
<dbReference type="RefSeq" id="WP_262310056.1">
    <property type="nucleotide sequence ID" value="NZ_CP106679.1"/>
</dbReference>
<feature type="domain" description="IPT/TIG" evidence="1">
    <location>
        <begin position="125"/>
        <end position="212"/>
    </location>
</feature>
<dbReference type="Gene3D" id="2.60.40.10">
    <property type="entry name" value="Immunoglobulins"/>
    <property type="match status" value="2"/>
</dbReference>
<dbReference type="Proteomes" id="UP001065174">
    <property type="component" value="Chromosome"/>
</dbReference>
<dbReference type="InterPro" id="IPR013783">
    <property type="entry name" value="Ig-like_fold"/>
</dbReference>
<evidence type="ECO:0000313" key="3">
    <source>
        <dbReference type="Proteomes" id="UP001065174"/>
    </source>
</evidence>
<dbReference type="SMART" id="SM00429">
    <property type="entry name" value="IPT"/>
    <property type="match status" value="2"/>
</dbReference>
<evidence type="ECO:0000313" key="2">
    <source>
        <dbReference type="EMBL" id="UXP32621.1"/>
    </source>
</evidence>
<accession>A0ABY6CQ18</accession>
<dbReference type="Pfam" id="PF01833">
    <property type="entry name" value="TIG"/>
    <property type="match status" value="2"/>
</dbReference>
<proteinExistence type="predicted"/>
<dbReference type="CDD" id="cd00102">
    <property type="entry name" value="IPT"/>
    <property type="match status" value="1"/>
</dbReference>
<dbReference type="EMBL" id="CP106679">
    <property type="protein sequence ID" value="UXP32621.1"/>
    <property type="molecule type" value="Genomic_DNA"/>
</dbReference>
<name>A0ABY6CQ18_9BACT</name>